<keyword evidence="7" id="KW-0472">Membrane</keyword>
<dbReference type="InterPro" id="IPR001863">
    <property type="entry name" value="Glypican"/>
</dbReference>
<dbReference type="EMBL" id="CP026249">
    <property type="protein sequence ID" value="AWP04133.1"/>
    <property type="molecule type" value="Genomic_DNA"/>
</dbReference>
<evidence type="ECO:0000313" key="13">
    <source>
        <dbReference type="Proteomes" id="UP000246464"/>
    </source>
</evidence>
<reference evidence="12 13" key="1">
    <citation type="submission" date="2017-12" db="EMBL/GenBank/DDBJ databases">
        <title>Integrating genomic resources of turbot (Scophthalmus maximus) in depth evaluation of genetic and physical mapping variation across individuals.</title>
        <authorList>
            <person name="Martinez P."/>
        </authorList>
    </citation>
    <scope>NUCLEOTIDE SEQUENCE [LARGE SCALE GENOMIC DNA]</scope>
</reference>
<evidence type="ECO:0000256" key="5">
    <source>
        <dbReference type="ARBA" id="ARBA00022729"/>
    </source>
</evidence>
<keyword evidence="9" id="KW-0357">Heparan sulfate</keyword>
<keyword evidence="4" id="KW-0336">GPI-anchor</keyword>
<gene>
    <name evidence="12" type="ORF">SMAX5B_006155</name>
</gene>
<feature type="chain" id="PRO_5015965697" evidence="11">
    <location>
        <begin position="21"/>
        <end position="80"/>
    </location>
</feature>
<evidence type="ECO:0000256" key="11">
    <source>
        <dbReference type="SAM" id="SignalP"/>
    </source>
</evidence>
<name>A0A2U9BJF6_SCOMX</name>
<organism evidence="12 13">
    <name type="scientific">Scophthalmus maximus</name>
    <name type="common">Turbot</name>
    <name type="synonym">Psetta maxima</name>
    <dbReference type="NCBI Taxonomy" id="52904"/>
    <lineage>
        <taxon>Eukaryota</taxon>
        <taxon>Metazoa</taxon>
        <taxon>Chordata</taxon>
        <taxon>Craniata</taxon>
        <taxon>Vertebrata</taxon>
        <taxon>Euteleostomi</taxon>
        <taxon>Actinopterygii</taxon>
        <taxon>Neopterygii</taxon>
        <taxon>Teleostei</taxon>
        <taxon>Neoteleostei</taxon>
        <taxon>Acanthomorphata</taxon>
        <taxon>Carangaria</taxon>
        <taxon>Pleuronectiformes</taxon>
        <taxon>Pleuronectoidei</taxon>
        <taxon>Scophthalmidae</taxon>
        <taxon>Scophthalmus</taxon>
    </lineage>
</organism>
<accession>A0A2U9BJF6</accession>
<feature type="signal peptide" evidence="11">
    <location>
        <begin position="1"/>
        <end position="20"/>
    </location>
</feature>
<evidence type="ECO:0000256" key="2">
    <source>
        <dbReference type="ARBA" id="ARBA00010260"/>
    </source>
</evidence>
<dbReference type="GO" id="GO:0009966">
    <property type="term" value="P:regulation of signal transduction"/>
    <property type="evidence" value="ECO:0007669"/>
    <property type="project" value="InterPro"/>
</dbReference>
<dbReference type="AlphaFoldDB" id="A0A2U9BJF6"/>
<evidence type="ECO:0000256" key="8">
    <source>
        <dbReference type="ARBA" id="ARBA00023180"/>
    </source>
</evidence>
<keyword evidence="3" id="KW-1003">Cell membrane</keyword>
<keyword evidence="8" id="KW-0325">Glycoprotein</keyword>
<sequence length="80" mass="8573">MDSLIIAALALCSLTAPAHGDKGTSKARSCSDIRQFYSGKGFALDGVPQFEISVFPYQAKFKLLLPETLPDLSSSLRSHG</sequence>
<evidence type="ECO:0000256" key="3">
    <source>
        <dbReference type="ARBA" id="ARBA00022475"/>
    </source>
</evidence>
<keyword evidence="10" id="KW-0449">Lipoprotein</keyword>
<keyword evidence="6" id="KW-0654">Proteoglycan</keyword>
<protein>
    <submittedName>
        <fullName evidence="12">Putative glypican-1-like</fullName>
    </submittedName>
</protein>
<dbReference type="GO" id="GO:0005886">
    <property type="term" value="C:plasma membrane"/>
    <property type="evidence" value="ECO:0007669"/>
    <property type="project" value="UniProtKB-SubCell"/>
</dbReference>
<comment type="similarity">
    <text evidence="2">Belongs to the glypican family.</text>
</comment>
<proteinExistence type="inferred from homology"/>
<keyword evidence="5 11" id="KW-0732">Signal</keyword>
<evidence type="ECO:0000256" key="9">
    <source>
        <dbReference type="ARBA" id="ARBA00023207"/>
    </source>
</evidence>
<dbReference type="Pfam" id="PF01153">
    <property type="entry name" value="Glypican"/>
    <property type="match status" value="1"/>
</dbReference>
<evidence type="ECO:0000256" key="4">
    <source>
        <dbReference type="ARBA" id="ARBA00022622"/>
    </source>
</evidence>
<evidence type="ECO:0000256" key="1">
    <source>
        <dbReference type="ARBA" id="ARBA00004609"/>
    </source>
</evidence>
<comment type="subcellular location">
    <subcellularLocation>
        <location evidence="1">Cell membrane</location>
        <topology evidence="1">Lipid-anchor</topology>
        <topology evidence="1">GPI-anchor</topology>
    </subcellularLocation>
</comment>
<dbReference type="GO" id="GO:0098552">
    <property type="term" value="C:side of membrane"/>
    <property type="evidence" value="ECO:0007669"/>
    <property type="project" value="UniProtKB-KW"/>
</dbReference>
<keyword evidence="13" id="KW-1185">Reference proteome</keyword>
<evidence type="ECO:0000256" key="6">
    <source>
        <dbReference type="ARBA" id="ARBA00022974"/>
    </source>
</evidence>
<evidence type="ECO:0000256" key="10">
    <source>
        <dbReference type="ARBA" id="ARBA00023288"/>
    </source>
</evidence>
<dbReference type="Proteomes" id="UP000246464">
    <property type="component" value="Chromosome 7"/>
</dbReference>
<evidence type="ECO:0000313" key="12">
    <source>
        <dbReference type="EMBL" id="AWP04133.1"/>
    </source>
</evidence>
<evidence type="ECO:0000256" key="7">
    <source>
        <dbReference type="ARBA" id="ARBA00023136"/>
    </source>
</evidence>